<accession>A0ABQ5JIA7</accession>
<dbReference type="InterPro" id="IPR003736">
    <property type="entry name" value="PAAI_dom"/>
</dbReference>
<name>A0ABQ5JIA7_9LACO</name>
<proteinExistence type="inferred from homology"/>
<gene>
    <name evidence="4" type="primary">comA</name>
    <name evidence="4" type="ORF">LPAF129_14550</name>
</gene>
<keyword evidence="2" id="KW-0378">Hydrolase</keyword>
<protein>
    <recommendedName>
        <fullName evidence="3">Thioesterase domain-containing protein</fullName>
    </recommendedName>
</protein>
<dbReference type="SUPFAM" id="SSF54637">
    <property type="entry name" value="Thioesterase/thiol ester dehydrase-isomerase"/>
    <property type="match status" value="1"/>
</dbReference>
<evidence type="ECO:0000256" key="1">
    <source>
        <dbReference type="ARBA" id="ARBA00008324"/>
    </source>
</evidence>
<dbReference type="InterPro" id="IPR029069">
    <property type="entry name" value="HotDog_dom_sf"/>
</dbReference>
<evidence type="ECO:0000259" key="3">
    <source>
        <dbReference type="Pfam" id="PF03061"/>
    </source>
</evidence>
<keyword evidence="5" id="KW-1185">Reference proteome</keyword>
<dbReference type="InterPro" id="IPR006683">
    <property type="entry name" value="Thioestr_dom"/>
</dbReference>
<feature type="domain" description="Thioesterase" evidence="3">
    <location>
        <begin position="34"/>
        <end position="108"/>
    </location>
</feature>
<dbReference type="CDD" id="cd03443">
    <property type="entry name" value="PaaI_thioesterase"/>
    <property type="match status" value="1"/>
</dbReference>
<dbReference type="Proteomes" id="UP001055149">
    <property type="component" value="Unassembled WGS sequence"/>
</dbReference>
<evidence type="ECO:0000313" key="5">
    <source>
        <dbReference type="Proteomes" id="UP001055149"/>
    </source>
</evidence>
<evidence type="ECO:0000256" key="2">
    <source>
        <dbReference type="ARBA" id="ARBA00022801"/>
    </source>
</evidence>
<sequence>MSDLVTFLGIKVVSLSSNESIISLDVTDEIKQPYGIVHGGINAVLAETAASIGAAQNVPEDATVVGVDLTTHHLAPVTEGTILAKATPLHVGRTIQTWRVDVYNGDRLTSESQVTLSRVNGKKRVFNESTLDKQYRGAGSN</sequence>
<reference evidence="4" key="1">
    <citation type="journal article" date="2022" name="Int. J. Syst. Evol. Microbiol.">
        <title>A novel species of lactic acid bacteria, Ligilactobacillus pabuli sp. nov., isolated from alfalfa silage.</title>
        <authorList>
            <person name="Tohno M."/>
            <person name="Tanizawa Y."/>
            <person name="Sawada H."/>
            <person name="Sakamoto M."/>
            <person name="Ohkuma M."/>
            <person name="Kobayashi H."/>
        </authorList>
    </citation>
    <scope>NUCLEOTIDE SEQUENCE</scope>
    <source>
        <strain evidence="4">AF129</strain>
    </source>
</reference>
<comment type="similarity">
    <text evidence="1">Belongs to the thioesterase PaaI family.</text>
</comment>
<dbReference type="RefSeq" id="WP_244055515.1">
    <property type="nucleotide sequence ID" value="NZ_BQXH01000013.1"/>
</dbReference>
<dbReference type="Gene3D" id="3.10.129.10">
    <property type="entry name" value="Hotdog Thioesterase"/>
    <property type="match status" value="1"/>
</dbReference>
<dbReference type="NCBIfam" id="TIGR00369">
    <property type="entry name" value="unchar_dom_1"/>
    <property type="match status" value="1"/>
</dbReference>
<dbReference type="PANTHER" id="PTHR43240:SF5">
    <property type="entry name" value="1,4-DIHYDROXY-2-NAPHTHOYL-COA THIOESTERASE 1"/>
    <property type="match status" value="1"/>
</dbReference>
<organism evidence="4 5">
    <name type="scientific">Ligilactobacillus pabuli</name>
    <dbReference type="NCBI Taxonomy" id="2886039"/>
    <lineage>
        <taxon>Bacteria</taxon>
        <taxon>Bacillati</taxon>
        <taxon>Bacillota</taxon>
        <taxon>Bacilli</taxon>
        <taxon>Lactobacillales</taxon>
        <taxon>Lactobacillaceae</taxon>
        <taxon>Ligilactobacillus</taxon>
    </lineage>
</organism>
<comment type="caution">
    <text evidence="4">The sequence shown here is derived from an EMBL/GenBank/DDBJ whole genome shotgun (WGS) entry which is preliminary data.</text>
</comment>
<dbReference type="Pfam" id="PF03061">
    <property type="entry name" value="4HBT"/>
    <property type="match status" value="1"/>
</dbReference>
<evidence type="ECO:0000313" key="4">
    <source>
        <dbReference type="EMBL" id="GKS81769.1"/>
    </source>
</evidence>
<dbReference type="PANTHER" id="PTHR43240">
    <property type="entry name" value="1,4-DIHYDROXY-2-NAPHTHOYL-COA THIOESTERASE 1"/>
    <property type="match status" value="1"/>
</dbReference>
<dbReference type="EMBL" id="BQXH01000013">
    <property type="protein sequence ID" value="GKS81769.1"/>
    <property type="molecule type" value="Genomic_DNA"/>
</dbReference>